<reference evidence="2" key="2">
    <citation type="submission" date="2020-09" db="EMBL/GenBank/DDBJ databases">
        <authorList>
            <person name="Sun Q."/>
            <person name="Kim S."/>
        </authorList>
    </citation>
    <scope>NUCLEOTIDE SEQUENCE</scope>
    <source>
        <strain evidence="2">KCTC 42590</strain>
    </source>
</reference>
<evidence type="ECO:0000313" key="2">
    <source>
        <dbReference type="EMBL" id="GHF17766.1"/>
    </source>
</evidence>
<dbReference type="InterPro" id="IPR011659">
    <property type="entry name" value="WD40"/>
</dbReference>
<sequence>MRSIRIFLILICLFEGRATMATVGEGDTKVNRDEIAPRWSDDGNFIYFYSYRDKDPELVHKLPSVTMRMTSKGTDRKILSDRSSRNWWLAPAACTPENCGKTKLYLISERDAGEPFGGSNLYEFDQVTGQYTALTEAAPEQGEWVLFPTRSANGQQLSYIRRASLRDRETSHLFILDLSSGDHREIPLPHTGIKEAVISPDGTSIFYSPNDHQIYRFDMKHRDLTLLVEFDENEGQILDGLSVRSDSGALLFAYGPGNISDTEIYMMDLANSNLTQLTENQVADLRPSWHPSSKKIIFNRIPSPERDWNDIIVYDLESGAESNLTGNASRVRPQ</sequence>
<dbReference type="Gene3D" id="2.120.10.30">
    <property type="entry name" value="TolB, C-terminal domain"/>
    <property type="match status" value="2"/>
</dbReference>
<dbReference type="SUPFAM" id="SSF82171">
    <property type="entry name" value="DPP6 N-terminal domain-like"/>
    <property type="match status" value="1"/>
</dbReference>
<protein>
    <recommendedName>
        <fullName evidence="4">Translocation protein TolB</fullName>
    </recommendedName>
</protein>
<dbReference type="InterPro" id="IPR011042">
    <property type="entry name" value="6-blade_b-propeller_TolB-like"/>
</dbReference>
<evidence type="ECO:0000313" key="3">
    <source>
        <dbReference type="Proteomes" id="UP000630923"/>
    </source>
</evidence>
<dbReference type="EMBL" id="BNCI01000001">
    <property type="protein sequence ID" value="GHF17766.1"/>
    <property type="molecule type" value="Genomic_DNA"/>
</dbReference>
<organism evidence="2 3">
    <name type="scientific">Kordiimonas sediminis</name>
    <dbReference type="NCBI Taxonomy" id="1735581"/>
    <lineage>
        <taxon>Bacteria</taxon>
        <taxon>Pseudomonadati</taxon>
        <taxon>Pseudomonadota</taxon>
        <taxon>Alphaproteobacteria</taxon>
        <taxon>Kordiimonadales</taxon>
        <taxon>Kordiimonadaceae</taxon>
        <taxon>Kordiimonas</taxon>
    </lineage>
</organism>
<accession>A0A919E640</accession>
<keyword evidence="3" id="KW-1185">Reference proteome</keyword>
<comment type="similarity">
    <text evidence="1">Belongs to the TolB family.</text>
</comment>
<evidence type="ECO:0000256" key="1">
    <source>
        <dbReference type="ARBA" id="ARBA00009820"/>
    </source>
</evidence>
<dbReference type="Pfam" id="PF07676">
    <property type="entry name" value="PD40"/>
    <property type="match status" value="1"/>
</dbReference>
<comment type="caution">
    <text evidence="2">The sequence shown here is derived from an EMBL/GenBank/DDBJ whole genome shotgun (WGS) entry which is preliminary data.</text>
</comment>
<dbReference type="PANTHER" id="PTHR36842:SF1">
    <property type="entry name" value="PROTEIN TOLB"/>
    <property type="match status" value="1"/>
</dbReference>
<gene>
    <name evidence="2" type="ORF">GCM10017044_10240</name>
</gene>
<dbReference type="Proteomes" id="UP000630923">
    <property type="component" value="Unassembled WGS sequence"/>
</dbReference>
<reference evidence="2" key="1">
    <citation type="journal article" date="2014" name="Int. J. Syst. Evol. Microbiol.">
        <title>Complete genome sequence of Corynebacterium casei LMG S-19264T (=DSM 44701T), isolated from a smear-ripened cheese.</title>
        <authorList>
            <consortium name="US DOE Joint Genome Institute (JGI-PGF)"/>
            <person name="Walter F."/>
            <person name="Albersmeier A."/>
            <person name="Kalinowski J."/>
            <person name="Ruckert C."/>
        </authorList>
    </citation>
    <scope>NUCLEOTIDE SEQUENCE</scope>
    <source>
        <strain evidence="2">KCTC 42590</strain>
    </source>
</reference>
<evidence type="ECO:0008006" key="4">
    <source>
        <dbReference type="Google" id="ProtNLM"/>
    </source>
</evidence>
<proteinExistence type="inferred from homology"/>
<dbReference type="PANTHER" id="PTHR36842">
    <property type="entry name" value="PROTEIN TOLB HOMOLOG"/>
    <property type="match status" value="1"/>
</dbReference>
<name>A0A919E640_9PROT</name>
<dbReference type="AlphaFoldDB" id="A0A919E640"/>